<keyword evidence="2" id="KW-0560">Oxidoreductase</keyword>
<evidence type="ECO:0000256" key="17">
    <source>
        <dbReference type="ARBA" id="ARBA00048611"/>
    </source>
</evidence>
<evidence type="ECO:0000256" key="8">
    <source>
        <dbReference type="ARBA" id="ARBA00045705"/>
    </source>
</evidence>
<dbReference type="EC" id="1.1.1.232" evidence="4"/>
<dbReference type="PRINTS" id="PR01167">
    <property type="entry name" value="INSADHFAMILY"/>
</dbReference>
<dbReference type="PANTHER" id="PTHR44229">
    <property type="entry name" value="15-HYDROXYPROSTAGLANDIN DEHYDROGENASE [NAD(+)]"/>
    <property type="match status" value="1"/>
</dbReference>
<evidence type="ECO:0000256" key="18">
    <source>
        <dbReference type="ARBA" id="ARBA00048739"/>
    </source>
</evidence>
<dbReference type="GO" id="GO:0005737">
    <property type="term" value="C:cytoplasm"/>
    <property type="evidence" value="ECO:0007669"/>
    <property type="project" value="TreeGrafter"/>
</dbReference>
<organism evidence="24 25">
    <name type="scientific">Elysia crispata</name>
    <name type="common">lettuce slug</name>
    <dbReference type="NCBI Taxonomy" id="231223"/>
    <lineage>
        <taxon>Eukaryota</taxon>
        <taxon>Metazoa</taxon>
        <taxon>Spiralia</taxon>
        <taxon>Lophotrochozoa</taxon>
        <taxon>Mollusca</taxon>
        <taxon>Gastropoda</taxon>
        <taxon>Heterobranchia</taxon>
        <taxon>Euthyneura</taxon>
        <taxon>Panpulmonata</taxon>
        <taxon>Sacoglossa</taxon>
        <taxon>Placobranchoidea</taxon>
        <taxon>Plakobranchidae</taxon>
        <taxon>Elysia</taxon>
    </lineage>
</organism>
<evidence type="ECO:0000256" key="4">
    <source>
        <dbReference type="ARBA" id="ARBA00039060"/>
    </source>
</evidence>
<evidence type="ECO:0000256" key="14">
    <source>
        <dbReference type="ARBA" id="ARBA00048170"/>
    </source>
</evidence>
<comment type="catalytic activity">
    <reaction evidence="19">
        <text>resolvin D2 + NAD(+) = 16-oxoresolvin D2 + NADH + H(+)</text>
        <dbReference type="Rhea" id="RHEA:53588"/>
        <dbReference type="ChEBI" id="CHEBI:15378"/>
        <dbReference type="ChEBI" id="CHEBI:57540"/>
        <dbReference type="ChEBI" id="CHEBI:57945"/>
        <dbReference type="ChEBI" id="CHEBI:133367"/>
        <dbReference type="ChEBI" id="CHEBI:137498"/>
    </reaction>
    <physiologicalReaction direction="left-to-right" evidence="19">
        <dbReference type="Rhea" id="RHEA:53589"/>
    </physiologicalReaction>
</comment>
<reference evidence="24" key="1">
    <citation type="journal article" date="2023" name="G3 (Bethesda)">
        <title>A reference genome for the long-term kleptoplast-retaining sea slug Elysia crispata morphotype clarki.</title>
        <authorList>
            <person name="Eastman K.E."/>
            <person name="Pendleton A.L."/>
            <person name="Shaikh M.A."/>
            <person name="Suttiyut T."/>
            <person name="Ogas R."/>
            <person name="Tomko P."/>
            <person name="Gavelis G."/>
            <person name="Widhalm J.R."/>
            <person name="Wisecaver J.H."/>
        </authorList>
    </citation>
    <scope>NUCLEOTIDE SEQUENCE</scope>
    <source>
        <strain evidence="24">ECLA1</strain>
    </source>
</reference>
<name>A0AAE1D3U7_9GAST</name>
<comment type="catalytic activity">
    <reaction evidence="18">
        <text>prostaglandin E2 + NAD(+) = 15-oxoprostaglandin E2 + NADH + H(+)</text>
        <dbReference type="Rhea" id="RHEA:11876"/>
        <dbReference type="ChEBI" id="CHEBI:15378"/>
        <dbReference type="ChEBI" id="CHEBI:57400"/>
        <dbReference type="ChEBI" id="CHEBI:57540"/>
        <dbReference type="ChEBI" id="CHEBI:57945"/>
        <dbReference type="ChEBI" id="CHEBI:606564"/>
        <dbReference type="EC" id="1.1.1.141"/>
    </reaction>
    <physiologicalReaction direction="left-to-right" evidence="18">
        <dbReference type="Rhea" id="RHEA:11877"/>
    </physiologicalReaction>
</comment>
<evidence type="ECO:0000256" key="5">
    <source>
        <dbReference type="ARBA" id="ARBA00040276"/>
    </source>
</evidence>
<dbReference type="PANTHER" id="PTHR44229:SF4">
    <property type="entry name" value="15-HYDROXYPROSTAGLANDIN DEHYDROGENASE [NAD(+)]"/>
    <property type="match status" value="1"/>
</dbReference>
<evidence type="ECO:0000256" key="9">
    <source>
        <dbReference type="ARBA" id="ARBA00047325"/>
    </source>
</evidence>
<evidence type="ECO:0000256" key="13">
    <source>
        <dbReference type="ARBA" id="ARBA00048144"/>
    </source>
</evidence>
<accession>A0AAE1D3U7</accession>
<evidence type="ECO:0000256" key="6">
    <source>
        <dbReference type="ARBA" id="ARBA00041812"/>
    </source>
</evidence>
<dbReference type="InterPro" id="IPR002347">
    <property type="entry name" value="SDR_fam"/>
</dbReference>
<keyword evidence="25" id="KW-1185">Reference proteome</keyword>
<comment type="function">
    <text evidence="8">Catalyzes the NAD-dependent dehydrogenation (oxidation) of a broad array of hydroxylated polyunsaturated fatty acids (mainly eicosanoids and docosanoids, including prostaglandins, lipoxins and resolvins), yielding their corresponding keto (oxo) metabolites. Decreases the levels of the pro-proliferative prostaglandins such as prostaglandin E2 (whose activity is increased in cancer because of an increase in the expression of cyclooxygenase 2) and generates oxo-fatty acid products that can profoundly influence cell function by abrogating pro-inflammatory cytokine expression. Converts resolvins E1, D1 and D2 to their oxo products, which represents a mode of resolvin inactivation. Resolvin E1 plays important roles during the resolution phase of acute inflammation, while resolvins D1 and D2 have a unique role in obesity-induced adipose inflammation.</text>
</comment>
<evidence type="ECO:0000256" key="3">
    <source>
        <dbReference type="ARBA" id="ARBA00038968"/>
    </source>
</evidence>
<evidence type="ECO:0000256" key="22">
    <source>
        <dbReference type="RuleBase" id="RU000363"/>
    </source>
</evidence>
<dbReference type="InterPro" id="IPR020904">
    <property type="entry name" value="Sc_DH/Rdtase_CS"/>
</dbReference>
<evidence type="ECO:0000256" key="10">
    <source>
        <dbReference type="ARBA" id="ARBA00047672"/>
    </source>
</evidence>
<comment type="catalytic activity">
    <reaction evidence="21">
        <text>resolvin E1 + NAD(+) = 18-oxo-resolvin E1 + NADH + H(+)</text>
        <dbReference type="Rhea" id="RHEA:49244"/>
        <dbReference type="ChEBI" id="CHEBI:15378"/>
        <dbReference type="ChEBI" id="CHEBI:57540"/>
        <dbReference type="ChEBI" id="CHEBI:57945"/>
        <dbReference type="ChEBI" id="CHEBI:91000"/>
        <dbReference type="ChEBI" id="CHEBI:91001"/>
    </reaction>
    <physiologicalReaction direction="left-to-right" evidence="21">
        <dbReference type="Rhea" id="RHEA:49245"/>
    </physiologicalReaction>
</comment>
<comment type="catalytic activity">
    <reaction evidence="12">
        <text>15-oxo-(5S,6R)-dihydroxy-(7E,9E,11Z)-eicosatrienoate + NADH + H(+) = (5S,6R,15S)-trihydroxy-(7E,9E,11Z)-eicosatrienoate + NAD(+)</text>
        <dbReference type="Rhea" id="RHEA:41596"/>
        <dbReference type="ChEBI" id="CHEBI:15378"/>
        <dbReference type="ChEBI" id="CHEBI:57540"/>
        <dbReference type="ChEBI" id="CHEBI:57945"/>
        <dbReference type="ChEBI" id="CHEBI:78325"/>
        <dbReference type="ChEBI" id="CHEBI:78329"/>
    </reaction>
    <physiologicalReaction direction="left-to-right" evidence="12">
        <dbReference type="Rhea" id="RHEA:41597"/>
    </physiologicalReaction>
</comment>
<sequence>MSVNRSARAPSTSLVSASQPGGDTHSYSVNQRCLEAGYSTGFPPPPPILGACSSNPLIDQRPVSDSIASIHVDERPVSSSARVGDILQVVLLTAMPFQHRSLVTFIHAMTETLKTKNVFLTGGAQGLGKSYLDGLLAKGARVVFGDIDPTAGAATEQELAEKYGKDNVRFLQCDVTDGSKFEAAFQTGVDHLGYVDLMVNNAGIMNESVWEKMIQLNYTGVVRGTLLAYEHMRKDKGGRGGRIVNISSELGLQDVVITPIYCGTKHAVRAFTSSLACDKRRILDLKFITQCDKRRTLDPIFITRCDKRRTLGLTLITQSVKRRILDLTFITQCDKRRILDPIFITRCDKRRTLGLTFITQCDKRRILDPIFITQCDKRRILDPTFITVQQTPYIRPDIYHSVRQTPDIGPDIYHSVRQTPHIRPEFSKTKQTKKNHAPQVID</sequence>
<dbReference type="Proteomes" id="UP001283361">
    <property type="component" value="Unassembled WGS sequence"/>
</dbReference>
<feature type="region of interest" description="Disordered" evidence="23">
    <location>
        <begin position="1"/>
        <end position="23"/>
    </location>
</feature>
<dbReference type="EMBL" id="JAWDGP010005527">
    <property type="protein sequence ID" value="KAK3756272.1"/>
    <property type="molecule type" value="Genomic_DNA"/>
</dbReference>
<evidence type="ECO:0000256" key="11">
    <source>
        <dbReference type="ARBA" id="ARBA00048008"/>
    </source>
</evidence>
<comment type="catalytic activity">
    <reaction evidence="10">
        <text>resolvin D1 + NAD(+) = 8-oxoresolvin D1 + NADH + H(+)</text>
        <dbReference type="Rhea" id="RHEA:50124"/>
        <dbReference type="ChEBI" id="CHEBI:15378"/>
        <dbReference type="ChEBI" id="CHEBI:57540"/>
        <dbReference type="ChEBI" id="CHEBI:57945"/>
        <dbReference type="ChEBI" id="CHEBI:132079"/>
        <dbReference type="ChEBI" id="CHEBI:132080"/>
    </reaction>
    <physiologicalReaction direction="left-to-right" evidence="10">
        <dbReference type="Rhea" id="RHEA:50125"/>
    </physiologicalReaction>
</comment>
<comment type="catalytic activity">
    <reaction evidence="16">
        <text>lipoxin A4 + NAD(+) = 15-oxo-(5S,6R)-dihydroxy-(7E,9E,11Z,13E)-eicosatetraenoate + NADH + H(+)</text>
        <dbReference type="Rhea" id="RHEA:41572"/>
        <dbReference type="ChEBI" id="CHEBI:15378"/>
        <dbReference type="ChEBI" id="CHEBI:57540"/>
        <dbReference type="ChEBI" id="CHEBI:57945"/>
        <dbReference type="ChEBI" id="CHEBI:67026"/>
        <dbReference type="ChEBI" id="CHEBI:78311"/>
    </reaction>
    <physiologicalReaction direction="left-to-right" evidence="16">
        <dbReference type="Rhea" id="RHEA:41573"/>
    </physiologicalReaction>
</comment>
<comment type="caution">
    <text evidence="24">The sequence shown here is derived from an EMBL/GenBank/DDBJ whole genome shotgun (WGS) entry which is preliminary data.</text>
</comment>
<dbReference type="Gene3D" id="3.40.50.720">
    <property type="entry name" value="NAD(P)-binding Rossmann-like Domain"/>
    <property type="match status" value="1"/>
</dbReference>
<dbReference type="Pfam" id="PF00106">
    <property type="entry name" value="adh_short"/>
    <property type="match status" value="1"/>
</dbReference>
<dbReference type="GO" id="GO:0047034">
    <property type="term" value="F:15-hydroxyicosatetraenoate dehydrogenase activity"/>
    <property type="evidence" value="ECO:0007669"/>
    <property type="project" value="UniProtKB-EC"/>
</dbReference>
<dbReference type="PROSITE" id="PS00061">
    <property type="entry name" value="ADH_SHORT"/>
    <property type="match status" value="1"/>
</dbReference>
<evidence type="ECO:0000256" key="19">
    <source>
        <dbReference type="ARBA" id="ARBA00048921"/>
    </source>
</evidence>
<comment type="catalytic activity">
    <reaction evidence="15">
        <text>resolvin D2 + NAD(+) = 7-oxoresolvin D2 + NADH + H(+)</text>
        <dbReference type="Rhea" id="RHEA:53584"/>
        <dbReference type="ChEBI" id="CHEBI:15378"/>
        <dbReference type="ChEBI" id="CHEBI:57540"/>
        <dbReference type="ChEBI" id="CHEBI:57945"/>
        <dbReference type="ChEBI" id="CHEBI:133367"/>
        <dbReference type="ChEBI" id="CHEBI:137497"/>
    </reaction>
    <physiologicalReaction direction="left-to-right" evidence="15">
        <dbReference type="Rhea" id="RHEA:53585"/>
    </physiologicalReaction>
</comment>
<feature type="region of interest" description="Disordered" evidence="23">
    <location>
        <begin position="423"/>
        <end position="442"/>
    </location>
</feature>
<evidence type="ECO:0000256" key="1">
    <source>
        <dbReference type="ARBA" id="ARBA00006484"/>
    </source>
</evidence>
<evidence type="ECO:0000256" key="16">
    <source>
        <dbReference type="ARBA" id="ARBA00048535"/>
    </source>
</evidence>
<dbReference type="GO" id="GO:0016404">
    <property type="term" value="F:15-hydroxyprostaglandin dehydrogenase (NAD+) activity"/>
    <property type="evidence" value="ECO:0007669"/>
    <property type="project" value="UniProtKB-EC"/>
</dbReference>
<comment type="similarity">
    <text evidence="1 22">Belongs to the short-chain dehydrogenases/reductases (SDR) family.</text>
</comment>
<protein>
    <recommendedName>
        <fullName evidence="5">15-hydroxyprostaglandin dehydrogenase [NAD(+)]</fullName>
        <ecNumber evidence="3">1.1.1.141</ecNumber>
        <ecNumber evidence="4">1.1.1.232</ecNumber>
    </recommendedName>
    <alternativeName>
        <fullName evidence="7">Eicosanoid/docosanoid dehydrogenase [NAD(+)]</fullName>
    </alternativeName>
    <alternativeName>
        <fullName evidence="6">Prostaglandin dehydrogenase 1</fullName>
    </alternativeName>
</protein>
<gene>
    <name evidence="24" type="ORF">RRG08_066388</name>
</gene>
<evidence type="ECO:0000256" key="15">
    <source>
        <dbReference type="ARBA" id="ARBA00048393"/>
    </source>
</evidence>
<comment type="catalytic activity">
    <reaction evidence="11">
        <text>14-hydroxy-(4Z,7Z,10Z,12E,16Z,19Z)-docosahexaenoate + NAD(+) = 14-oxo-(4Z,7Z,10Z,12E,16Z,19Z)-docosahexaenoate + NADH + H(+)</text>
        <dbReference type="Rhea" id="RHEA:48952"/>
        <dbReference type="ChEBI" id="CHEBI:15378"/>
        <dbReference type="ChEBI" id="CHEBI:57540"/>
        <dbReference type="ChEBI" id="CHEBI:57945"/>
        <dbReference type="ChEBI" id="CHEBI:90866"/>
        <dbReference type="ChEBI" id="CHEBI:90867"/>
    </reaction>
    <physiologicalReaction direction="left-to-right" evidence="11">
        <dbReference type="Rhea" id="RHEA:48953"/>
    </physiologicalReaction>
</comment>
<proteinExistence type="inferred from homology"/>
<evidence type="ECO:0000256" key="7">
    <source>
        <dbReference type="ARBA" id="ARBA00042026"/>
    </source>
</evidence>
<comment type="catalytic activity">
    <reaction evidence="13">
        <text>(11R)-hydroxy-(5Z,8Z,12E,14Z)-eicosatetraenoate + NAD(+) = 11-oxo-(5Z,8Z,12E,14Z)-eicosatetraenoate + NADH + H(+)</text>
        <dbReference type="Rhea" id="RHEA:48640"/>
        <dbReference type="ChEBI" id="CHEBI:15378"/>
        <dbReference type="ChEBI" id="CHEBI:57540"/>
        <dbReference type="ChEBI" id="CHEBI:57945"/>
        <dbReference type="ChEBI" id="CHEBI:78836"/>
        <dbReference type="ChEBI" id="CHEBI:90697"/>
    </reaction>
    <physiologicalReaction direction="left-to-right" evidence="13">
        <dbReference type="Rhea" id="RHEA:48641"/>
    </physiologicalReaction>
</comment>
<evidence type="ECO:0000256" key="23">
    <source>
        <dbReference type="SAM" id="MobiDB-lite"/>
    </source>
</evidence>
<dbReference type="PRINTS" id="PR00080">
    <property type="entry name" value="SDRFAMILY"/>
</dbReference>
<dbReference type="AlphaFoldDB" id="A0AAE1D3U7"/>
<dbReference type="EC" id="1.1.1.141" evidence="3"/>
<comment type="catalytic activity">
    <reaction evidence="9">
        <text>prostaglandin E1 + NAD(+) = 15-oxoprostaglandin E1 + NADH + H(+)</text>
        <dbReference type="Rhea" id="RHEA:16477"/>
        <dbReference type="ChEBI" id="CHEBI:15378"/>
        <dbReference type="ChEBI" id="CHEBI:57397"/>
        <dbReference type="ChEBI" id="CHEBI:57401"/>
        <dbReference type="ChEBI" id="CHEBI:57540"/>
        <dbReference type="ChEBI" id="CHEBI:57945"/>
    </reaction>
    <physiologicalReaction direction="left-to-right" evidence="9">
        <dbReference type="Rhea" id="RHEA:16478"/>
    </physiologicalReaction>
</comment>
<evidence type="ECO:0000256" key="2">
    <source>
        <dbReference type="ARBA" id="ARBA00023002"/>
    </source>
</evidence>
<evidence type="ECO:0000256" key="21">
    <source>
        <dbReference type="ARBA" id="ARBA00049188"/>
    </source>
</evidence>
<comment type="catalytic activity">
    <reaction evidence="14">
        <text>resolvin D1 + NAD(+) = 17-oxoresolvin D1 + NADH + H(+)</text>
        <dbReference type="Rhea" id="RHEA:50128"/>
        <dbReference type="ChEBI" id="CHEBI:15378"/>
        <dbReference type="ChEBI" id="CHEBI:57540"/>
        <dbReference type="ChEBI" id="CHEBI:57945"/>
        <dbReference type="ChEBI" id="CHEBI:132079"/>
        <dbReference type="ChEBI" id="CHEBI:132081"/>
    </reaction>
    <physiologicalReaction direction="left-to-right" evidence="14">
        <dbReference type="Rhea" id="RHEA:50129"/>
    </physiologicalReaction>
</comment>
<dbReference type="InterPro" id="IPR036291">
    <property type="entry name" value="NAD(P)-bd_dom_sf"/>
</dbReference>
<evidence type="ECO:0000313" key="24">
    <source>
        <dbReference type="EMBL" id="KAK3756272.1"/>
    </source>
</evidence>
<comment type="catalytic activity">
    <reaction evidence="20">
        <text>(15S)-hydroxy-(5Z,8Z,11Z,13E)-eicosatetraenoate + NAD(+) = 15-oxo-(5Z,8Z,11Z,13E)-eicosatetraenoate + NADH + H(+)</text>
        <dbReference type="Rhea" id="RHEA:23260"/>
        <dbReference type="ChEBI" id="CHEBI:15378"/>
        <dbReference type="ChEBI" id="CHEBI:57409"/>
        <dbReference type="ChEBI" id="CHEBI:57410"/>
        <dbReference type="ChEBI" id="CHEBI:57540"/>
        <dbReference type="ChEBI" id="CHEBI:57945"/>
        <dbReference type="EC" id="1.1.1.232"/>
    </reaction>
    <physiologicalReaction direction="left-to-right" evidence="20">
        <dbReference type="Rhea" id="RHEA:23261"/>
    </physiologicalReaction>
</comment>
<evidence type="ECO:0000256" key="12">
    <source>
        <dbReference type="ARBA" id="ARBA00048140"/>
    </source>
</evidence>
<evidence type="ECO:0000256" key="20">
    <source>
        <dbReference type="ARBA" id="ARBA00049151"/>
    </source>
</evidence>
<comment type="catalytic activity">
    <reaction evidence="17">
        <text>prostaglandin A1 + NAD(+) = 15-oxo-prostaglandin A1 + NADH + H(+)</text>
        <dbReference type="Rhea" id="RHEA:41263"/>
        <dbReference type="ChEBI" id="CHEBI:15378"/>
        <dbReference type="ChEBI" id="CHEBI:57398"/>
        <dbReference type="ChEBI" id="CHEBI:57540"/>
        <dbReference type="ChEBI" id="CHEBI:57945"/>
        <dbReference type="ChEBI" id="CHEBI:85072"/>
    </reaction>
    <physiologicalReaction direction="left-to-right" evidence="17">
        <dbReference type="Rhea" id="RHEA:41264"/>
    </physiologicalReaction>
</comment>
<evidence type="ECO:0000313" key="25">
    <source>
        <dbReference type="Proteomes" id="UP001283361"/>
    </source>
</evidence>
<dbReference type="SUPFAM" id="SSF51735">
    <property type="entry name" value="NAD(P)-binding Rossmann-fold domains"/>
    <property type="match status" value="1"/>
</dbReference>